<dbReference type="HAMAP" id="MF_01953">
    <property type="entry name" value="Urease_alpha"/>
    <property type="match status" value="1"/>
</dbReference>
<evidence type="ECO:0000259" key="14">
    <source>
        <dbReference type="PROSITE" id="PS51368"/>
    </source>
</evidence>
<evidence type="ECO:0000256" key="6">
    <source>
        <dbReference type="HAMAP-Rule" id="MF_01953"/>
    </source>
</evidence>
<feature type="binding site" evidence="6 9">
    <location>
        <position position="252"/>
    </location>
    <ligand>
        <name>Ni(2+)</name>
        <dbReference type="ChEBI" id="CHEBI:49786"/>
        <label>2</label>
    </ligand>
</feature>
<evidence type="ECO:0000256" key="1">
    <source>
        <dbReference type="ARBA" id="ARBA00004897"/>
    </source>
</evidence>
<dbReference type="CDD" id="cd00375">
    <property type="entry name" value="Urease_alpha"/>
    <property type="match status" value="1"/>
</dbReference>
<comment type="catalytic activity">
    <reaction evidence="5 6 12">
        <text>urea + 2 H2O + H(+) = hydrogencarbonate + 2 NH4(+)</text>
        <dbReference type="Rhea" id="RHEA:20557"/>
        <dbReference type="ChEBI" id="CHEBI:15377"/>
        <dbReference type="ChEBI" id="CHEBI:15378"/>
        <dbReference type="ChEBI" id="CHEBI:16199"/>
        <dbReference type="ChEBI" id="CHEBI:17544"/>
        <dbReference type="ChEBI" id="CHEBI:28938"/>
        <dbReference type="EC" id="3.5.1.5"/>
    </reaction>
</comment>
<dbReference type="SUPFAM" id="SSF51338">
    <property type="entry name" value="Composite domain of metallo-dependent hydrolases"/>
    <property type="match status" value="2"/>
</dbReference>
<comment type="caution">
    <text evidence="15">The sequence shown here is derived from an EMBL/GenBank/DDBJ whole genome shotgun (WGS) entry which is preliminary data.</text>
</comment>
<organism evidence="15 16">
    <name type="scientific">Pseudonocardia kunmingensis</name>
    <dbReference type="NCBI Taxonomy" id="630975"/>
    <lineage>
        <taxon>Bacteria</taxon>
        <taxon>Bacillati</taxon>
        <taxon>Actinomycetota</taxon>
        <taxon>Actinomycetes</taxon>
        <taxon>Pseudonocardiales</taxon>
        <taxon>Pseudonocardiaceae</taxon>
        <taxon>Pseudonocardia</taxon>
    </lineage>
</organism>
<comment type="pathway">
    <text evidence="1 6">Nitrogen metabolism; urea degradation; CO(2) and NH(3) from urea (urease route): step 1/1.</text>
</comment>
<dbReference type="EC" id="3.5.1.5" evidence="6 7"/>
<evidence type="ECO:0000256" key="13">
    <source>
        <dbReference type="RuleBase" id="RU004158"/>
    </source>
</evidence>
<protein>
    <recommendedName>
        <fullName evidence="6 7">Urease subunit alpha</fullName>
        <ecNumber evidence="6 7">3.5.1.5</ecNumber>
    </recommendedName>
    <alternativeName>
        <fullName evidence="6">Urea amidohydrolase subunit alpha</fullName>
    </alternativeName>
</protein>
<dbReference type="AlphaFoldDB" id="A0A543E2Y8"/>
<feature type="binding site" description="via carbamate group" evidence="6 9">
    <location>
        <position position="223"/>
    </location>
    <ligand>
        <name>Ni(2+)</name>
        <dbReference type="ChEBI" id="CHEBI:49786"/>
        <label>1</label>
    </ligand>
</feature>
<dbReference type="GO" id="GO:0043419">
    <property type="term" value="P:urea catabolic process"/>
    <property type="evidence" value="ECO:0007669"/>
    <property type="project" value="UniProtKB-UniRule"/>
</dbReference>
<dbReference type="InterPro" id="IPR032466">
    <property type="entry name" value="Metal_Hydrolase"/>
</dbReference>
<reference evidence="15 16" key="1">
    <citation type="submission" date="2019-06" db="EMBL/GenBank/DDBJ databases">
        <title>Sequencing the genomes of 1000 actinobacteria strains.</title>
        <authorList>
            <person name="Klenk H.-P."/>
        </authorList>
    </citation>
    <scope>NUCLEOTIDE SEQUENCE [LARGE SCALE GENOMIC DNA]</scope>
    <source>
        <strain evidence="15 16">DSM 45301</strain>
    </source>
</reference>
<keyword evidence="3 6" id="KW-0479">Metal-binding</keyword>
<dbReference type="Proteomes" id="UP000315677">
    <property type="component" value="Unassembled WGS sequence"/>
</dbReference>
<dbReference type="PANTHER" id="PTHR43440">
    <property type="entry name" value="UREASE"/>
    <property type="match status" value="1"/>
</dbReference>
<evidence type="ECO:0000256" key="2">
    <source>
        <dbReference type="ARBA" id="ARBA00022596"/>
    </source>
</evidence>
<dbReference type="SUPFAM" id="SSF51556">
    <property type="entry name" value="Metallo-dependent hydrolases"/>
    <property type="match status" value="1"/>
</dbReference>
<evidence type="ECO:0000256" key="7">
    <source>
        <dbReference type="NCBIfam" id="TIGR01792"/>
    </source>
</evidence>
<dbReference type="EMBL" id="VFPA01000001">
    <property type="protein sequence ID" value="TQM15946.1"/>
    <property type="molecule type" value="Genomic_DNA"/>
</dbReference>
<comment type="PTM">
    <text evidence="8">Carbamylation allows a single lysine to coordinate two nickel ions.</text>
</comment>
<dbReference type="PANTHER" id="PTHR43440:SF1">
    <property type="entry name" value="UREASE"/>
    <property type="match status" value="1"/>
</dbReference>
<evidence type="ECO:0000313" key="15">
    <source>
        <dbReference type="EMBL" id="TQM15946.1"/>
    </source>
</evidence>
<dbReference type="InterPro" id="IPR011059">
    <property type="entry name" value="Metal-dep_hydrolase_composite"/>
</dbReference>
<dbReference type="InterPro" id="IPR011612">
    <property type="entry name" value="Urease_alpha_N_dom"/>
</dbReference>
<feature type="binding site" evidence="6 9">
    <location>
        <position position="278"/>
    </location>
    <ligand>
        <name>Ni(2+)</name>
        <dbReference type="ChEBI" id="CHEBI:49786"/>
        <label>2</label>
    </ligand>
</feature>
<keyword evidence="6 11" id="KW-0963">Cytoplasm</keyword>
<dbReference type="GO" id="GO:0005737">
    <property type="term" value="C:cytoplasm"/>
    <property type="evidence" value="ECO:0007669"/>
    <property type="project" value="UniProtKB-SubCell"/>
</dbReference>
<feature type="active site" description="Proton donor" evidence="6 10">
    <location>
        <position position="326"/>
    </location>
</feature>
<dbReference type="InterPro" id="IPR029754">
    <property type="entry name" value="Urease_Ni-bd"/>
</dbReference>
<accession>A0A543E2Y8</accession>
<dbReference type="PROSITE" id="PS01120">
    <property type="entry name" value="UREASE_1"/>
    <property type="match status" value="1"/>
</dbReference>
<dbReference type="NCBIfam" id="NF009685">
    <property type="entry name" value="PRK13206.1"/>
    <property type="match status" value="1"/>
</dbReference>
<sequence length="571" mass="59609">MPPIERGRYVDLFGPTVGDRIRLADTNLLIEVTEDRSRGPASGDEVLFGGGKVIRESMGQSTRTSAEGAPDLVITGAVVLDHWGVVKADVGVRDGRIVGIGKAGNPDTMDGVDDALVIGPSTEVIAGNGRILTAGGIDCHVHFITPGLIDTALAAGLTTLAGGGTGPAEGTKATTVTPGPRAIGRMLQALDHQPVNILLMGKGNTTSADALWEQLRAGAGGFKLHEDWGTTPAAIDACLRVADASGVQVAIHTDTLNEAGFLESTLAAIGGRSINAFHTEGAGGGHAPDIIEVVAQAHVLPSSTNPTRPHTVNTIDEHLDMLMVCHHLNPGVPEDLAFAESRIRPTTIAAEDVLHDMGAISMISSDSQAMGRIGEVIVRTWQTAHVMKAARGALAGDGRADNLRARRYVAKYTINPAIAHGMAHEIGSVEVGKLADLVLWEPKFFGVRPELVVKGGFIAWAQMGDAGASIPTPQPVLPRPMFGAAPLVAALTSRNFVAAAALDVGLDHLRLTKPALAVADTRSVGKADMVANDATPDVRVDPDSFAVRIDGELVEPAPVGELPMAQRYFLF</sequence>
<feature type="modified residue" description="N6-carboxylysine" evidence="6 8">
    <location>
        <position position="223"/>
    </location>
</feature>
<comment type="subcellular location">
    <subcellularLocation>
        <location evidence="6 11">Cytoplasm</location>
    </subcellularLocation>
</comment>
<dbReference type="InterPro" id="IPR017951">
    <property type="entry name" value="Urease_asu_c"/>
</dbReference>
<gene>
    <name evidence="6" type="primary">ureC</name>
    <name evidence="15" type="ORF">FB558_2743</name>
</gene>
<keyword evidence="16" id="KW-1185">Reference proteome</keyword>
<dbReference type="Gene3D" id="3.20.20.140">
    <property type="entry name" value="Metal-dependent hydrolases"/>
    <property type="match status" value="1"/>
</dbReference>
<dbReference type="InterPro" id="IPR005848">
    <property type="entry name" value="Urease_asu"/>
</dbReference>
<dbReference type="GO" id="GO:0009039">
    <property type="term" value="F:urease activity"/>
    <property type="evidence" value="ECO:0007669"/>
    <property type="project" value="UniProtKB-UniRule"/>
</dbReference>
<feature type="binding site" evidence="6 11">
    <location>
        <position position="225"/>
    </location>
    <ligand>
        <name>substrate</name>
    </ligand>
</feature>
<evidence type="ECO:0000256" key="12">
    <source>
        <dbReference type="RuleBase" id="RU000510"/>
    </source>
</evidence>
<dbReference type="NCBIfam" id="TIGR01792">
    <property type="entry name" value="urease_alph"/>
    <property type="match status" value="1"/>
</dbReference>
<evidence type="ECO:0000256" key="4">
    <source>
        <dbReference type="ARBA" id="ARBA00022801"/>
    </source>
</evidence>
<feature type="domain" description="Urease" evidence="14">
    <location>
        <begin position="135"/>
        <end position="571"/>
    </location>
</feature>
<dbReference type="InterPro" id="IPR006680">
    <property type="entry name" value="Amidohydro-rel"/>
</dbReference>
<feature type="binding site" evidence="6 9">
    <location>
        <position position="142"/>
    </location>
    <ligand>
        <name>Ni(2+)</name>
        <dbReference type="ChEBI" id="CHEBI:49786"/>
        <label>1</label>
    </ligand>
</feature>
<dbReference type="UniPathway" id="UPA00258">
    <property type="reaction ID" value="UER00370"/>
</dbReference>
<dbReference type="GO" id="GO:0016151">
    <property type="term" value="F:nickel cation binding"/>
    <property type="evidence" value="ECO:0007669"/>
    <property type="project" value="UniProtKB-UniRule"/>
</dbReference>
<comment type="similarity">
    <text evidence="6 13">Belongs to the metallo-dependent hydrolases superfamily. Urease alpha subunit family.</text>
</comment>
<evidence type="ECO:0000256" key="5">
    <source>
        <dbReference type="ARBA" id="ARBA00047778"/>
    </source>
</evidence>
<feature type="binding site" evidence="6 9">
    <location>
        <position position="140"/>
    </location>
    <ligand>
        <name>Ni(2+)</name>
        <dbReference type="ChEBI" id="CHEBI:49786"/>
        <label>1</label>
    </ligand>
</feature>
<dbReference type="PROSITE" id="PS00145">
    <property type="entry name" value="UREASE_2"/>
    <property type="match status" value="1"/>
</dbReference>
<dbReference type="InterPro" id="IPR017950">
    <property type="entry name" value="Urease_AS"/>
</dbReference>
<dbReference type="Gene3D" id="2.30.40.10">
    <property type="entry name" value="Urease, subunit C, domain 1"/>
    <property type="match status" value="1"/>
</dbReference>
<evidence type="ECO:0000256" key="10">
    <source>
        <dbReference type="PIRSR" id="PIRSR611612-52"/>
    </source>
</evidence>
<name>A0A543E2Y8_9PSEU</name>
<dbReference type="PRINTS" id="PR01752">
    <property type="entry name" value="UREASE"/>
</dbReference>
<dbReference type="RefSeq" id="WP_142052485.1">
    <property type="nucleotide sequence ID" value="NZ_VFPA01000001.1"/>
</dbReference>
<proteinExistence type="inferred from homology"/>
<evidence type="ECO:0000256" key="3">
    <source>
        <dbReference type="ARBA" id="ARBA00022723"/>
    </source>
</evidence>
<evidence type="ECO:0000256" key="11">
    <source>
        <dbReference type="PROSITE-ProRule" id="PRU00700"/>
    </source>
</evidence>
<dbReference type="OrthoDB" id="9802793at2"/>
<evidence type="ECO:0000256" key="8">
    <source>
        <dbReference type="PIRSR" id="PIRSR611612-50"/>
    </source>
</evidence>
<keyword evidence="2 6" id="KW-0533">Nickel</keyword>
<dbReference type="PROSITE" id="PS51368">
    <property type="entry name" value="UREASE_3"/>
    <property type="match status" value="1"/>
</dbReference>
<keyword evidence="4 6" id="KW-0378">Hydrolase</keyword>
<dbReference type="Pfam" id="PF00449">
    <property type="entry name" value="Urease_alpha"/>
    <property type="match status" value="1"/>
</dbReference>
<feature type="binding site" description="via carbamate group" evidence="6 9">
    <location>
        <position position="223"/>
    </location>
    <ligand>
        <name>Ni(2+)</name>
        <dbReference type="ChEBI" id="CHEBI:49786"/>
        <label>2</label>
    </ligand>
</feature>
<dbReference type="InterPro" id="IPR050112">
    <property type="entry name" value="Urease_alpha_subunit"/>
</dbReference>
<evidence type="ECO:0000256" key="9">
    <source>
        <dbReference type="PIRSR" id="PIRSR611612-51"/>
    </source>
</evidence>
<feature type="binding site" evidence="6 9">
    <location>
        <position position="366"/>
    </location>
    <ligand>
        <name>Ni(2+)</name>
        <dbReference type="ChEBI" id="CHEBI:49786"/>
        <label>1</label>
    </ligand>
</feature>
<dbReference type="Pfam" id="PF01979">
    <property type="entry name" value="Amidohydro_1"/>
    <property type="match status" value="1"/>
</dbReference>
<comment type="cofactor">
    <cofactor evidence="6 9 12">
        <name>Ni cation</name>
        <dbReference type="ChEBI" id="CHEBI:25516"/>
    </cofactor>
    <text evidence="6 9 12">Binds 2 nickel ions per subunit.</text>
</comment>
<comment type="subunit">
    <text evidence="6">Heterotrimer of UreA (gamma), UreB (beta) and UreC (alpha) subunits. Three heterotrimers associate to form the active enzyme.</text>
</comment>
<evidence type="ECO:0000313" key="16">
    <source>
        <dbReference type="Proteomes" id="UP000315677"/>
    </source>
</evidence>
<dbReference type="NCBIfam" id="NF009686">
    <property type="entry name" value="PRK13207.1"/>
    <property type="match status" value="1"/>
</dbReference>
<comment type="PTM">
    <text evidence="6">Carboxylation allows a single lysine to coordinate two nickel ions.</text>
</comment>